<dbReference type="InterPro" id="IPR052895">
    <property type="entry name" value="HetReg/Transcr_Mod"/>
</dbReference>
<dbReference type="EMBL" id="CP090174">
    <property type="protein sequence ID" value="UJO24311.1"/>
    <property type="molecule type" value="Genomic_DNA"/>
</dbReference>
<keyword evidence="3" id="KW-1185">Reference proteome</keyword>
<reference evidence="2" key="2">
    <citation type="journal article" date="2022" name="Microb. Genom.">
        <title>A chromosome-scale genome assembly of the tomato pathogen Cladosporium fulvum reveals a compartmentalized genome architecture and the presence of a dispensable chromosome.</title>
        <authorList>
            <person name="Zaccaron A.Z."/>
            <person name="Chen L.H."/>
            <person name="Samaras A."/>
            <person name="Stergiopoulos I."/>
        </authorList>
    </citation>
    <scope>NUCLEOTIDE SEQUENCE</scope>
    <source>
        <strain evidence="2">Race5_Kim</strain>
    </source>
</reference>
<dbReference type="GeneID" id="71993259"/>
<dbReference type="RefSeq" id="XP_047768677.1">
    <property type="nucleotide sequence ID" value="XM_047912529.1"/>
</dbReference>
<dbReference type="OrthoDB" id="3647238at2759"/>
<dbReference type="KEGG" id="ffu:CLAFUR5_13381"/>
<proteinExistence type="predicted"/>
<dbReference type="Proteomes" id="UP000756132">
    <property type="component" value="Chromosome 12"/>
</dbReference>
<dbReference type="PANTHER" id="PTHR24148:SF81">
    <property type="entry name" value="HETEROKARYON INCOMPATIBILITY DOMAIN-CONTAINING PROTEIN"/>
    <property type="match status" value="1"/>
</dbReference>
<dbReference type="InterPro" id="IPR010730">
    <property type="entry name" value="HET"/>
</dbReference>
<dbReference type="Pfam" id="PF06985">
    <property type="entry name" value="HET"/>
    <property type="match status" value="1"/>
</dbReference>
<name>A0A9Q8UVT1_PASFU</name>
<dbReference type="PANTHER" id="PTHR24148">
    <property type="entry name" value="ANKYRIN REPEAT DOMAIN-CONTAINING PROTEIN 39 HOMOLOG-RELATED"/>
    <property type="match status" value="1"/>
</dbReference>
<gene>
    <name evidence="2" type="ORF">CLAFUR5_13381</name>
</gene>
<dbReference type="AlphaFoldDB" id="A0A9Q8UVT1"/>
<accession>A0A9Q8UVT1</accession>
<sequence length="243" mass="27223">MASQFHYSPLSPSSREIRLVTMAPGLTETLNDDTLECALTHTSLPSASPDGLDLSIEYETVSYVWGDANRRAFIYLDRELVSVPWSSEQVLRSVRRSDRPRTIWIDAVCINQSDLVERSQQVAIMADIYRSGSQNIVYLGNHDRTLDAALSSARSLLRTEIADAIAEGRSFLDFMHDPSGQTRLSTARITVDVDQTALLDLFSNPWFSCLWVLQEAALAKRSICICGDQEFALLDICMVAKWL</sequence>
<protein>
    <submittedName>
        <fullName evidence="2">Heterokaryon incompatibility protein 6, OR allele</fullName>
    </submittedName>
</protein>
<organism evidence="2 3">
    <name type="scientific">Passalora fulva</name>
    <name type="common">Tomato leaf mold</name>
    <name type="synonym">Cladosporium fulvum</name>
    <dbReference type="NCBI Taxonomy" id="5499"/>
    <lineage>
        <taxon>Eukaryota</taxon>
        <taxon>Fungi</taxon>
        <taxon>Dikarya</taxon>
        <taxon>Ascomycota</taxon>
        <taxon>Pezizomycotina</taxon>
        <taxon>Dothideomycetes</taxon>
        <taxon>Dothideomycetidae</taxon>
        <taxon>Mycosphaerellales</taxon>
        <taxon>Mycosphaerellaceae</taxon>
        <taxon>Fulvia</taxon>
    </lineage>
</organism>
<evidence type="ECO:0000313" key="2">
    <source>
        <dbReference type="EMBL" id="UJO24311.1"/>
    </source>
</evidence>
<dbReference type="OMA" id="IWIGEDD"/>
<evidence type="ECO:0000313" key="3">
    <source>
        <dbReference type="Proteomes" id="UP000756132"/>
    </source>
</evidence>
<reference evidence="2" key="1">
    <citation type="submission" date="2021-12" db="EMBL/GenBank/DDBJ databases">
        <authorList>
            <person name="Zaccaron A."/>
            <person name="Stergiopoulos I."/>
        </authorList>
    </citation>
    <scope>NUCLEOTIDE SEQUENCE</scope>
    <source>
        <strain evidence="2">Race5_Kim</strain>
    </source>
</reference>
<evidence type="ECO:0000259" key="1">
    <source>
        <dbReference type="Pfam" id="PF06985"/>
    </source>
</evidence>
<feature type="domain" description="Heterokaryon incompatibility" evidence="1">
    <location>
        <begin position="58"/>
        <end position="215"/>
    </location>
</feature>